<accession>A7E9S0</accession>
<dbReference type="RefSeq" id="XP_001597854.1">
    <property type="nucleotide sequence ID" value="XM_001597804.1"/>
</dbReference>
<organism evidence="2 3">
    <name type="scientific">Sclerotinia sclerotiorum (strain ATCC 18683 / 1980 / Ss-1)</name>
    <name type="common">White mold</name>
    <name type="synonym">Whetzelinia sclerotiorum</name>
    <dbReference type="NCBI Taxonomy" id="665079"/>
    <lineage>
        <taxon>Eukaryota</taxon>
        <taxon>Fungi</taxon>
        <taxon>Dikarya</taxon>
        <taxon>Ascomycota</taxon>
        <taxon>Pezizomycotina</taxon>
        <taxon>Leotiomycetes</taxon>
        <taxon>Helotiales</taxon>
        <taxon>Sclerotiniaceae</taxon>
        <taxon>Sclerotinia</taxon>
    </lineage>
</organism>
<evidence type="ECO:0000313" key="3">
    <source>
        <dbReference type="Proteomes" id="UP000001312"/>
    </source>
</evidence>
<dbReference type="KEGG" id="ssl:SS1G_02050"/>
<evidence type="ECO:0000313" key="2">
    <source>
        <dbReference type="EMBL" id="EDN97122.1"/>
    </source>
</evidence>
<evidence type="ECO:0000256" key="1">
    <source>
        <dbReference type="SAM" id="MobiDB-lite"/>
    </source>
</evidence>
<dbReference type="InParanoid" id="A7E9S0"/>
<dbReference type="EMBL" id="CH476622">
    <property type="protein sequence ID" value="EDN97122.1"/>
    <property type="molecule type" value="Genomic_DNA"/>
</dbReference>
<gene>
    <name evidence="2" type="ORF">SS1G_02050</name>
</gene>
<protein>
    <submittedName>
        <fullName evidence="2">Uncharacterized protein</fullName>
    </submittedName>
</protein>
<reference evidence="3" key="1">
    <citation type="journal article" date="2011" name="PLoS Genet.">
        <title>Genomic analysis of the necrotrophic fungal pathogens Sclerotinia sclerotiorum and Botrytis cinerea.</title>
        <authorList>
            <person name="Amselem J."/>
            <person name="Cuomo C.A."/>
            <person name="van Kan J.A."/>
            <person name="Viaud M."/>
            <person name="Benito E.P."/>
            <person name="Couloux A."/>
            <person name="Coutinho P.M."/>
            <person name="de Vries R.P."/>
            <person name="Dyer P.S."/>
            <person name="Fillinger S."/>
            <person name="Fournier E."/>
            <person name="Gout L."/>
            <person name="Hahn M."/>
            <person name="Kohn L."/>
            <person name="Lapalu N."/>
            <person name="Plummer K.M."/>
            <person name="Pradier J.M."/>
            <person name="Quevillon E."/>
            <person name="Sharon A."/>
            <person name="Simon A."/>
            <person name="ten Have A."/>
            <person name="Tudzynski B."/>
            <person name="Tudzynski P."/>
            <person name="Wincker P."/>
            <person name="Andrew M."/>
            <person name="Anthouard V."/>
            <person name="Beever R.E."/>
            <person name="Beffa R."/>
            <person name="Benoit I."/>
            <person name="Bouzid O."/>
            <person name="Brault B."/>
            <person name="Chen Z."/>
            <person name="Choquer M."/>
            <person name="Collemare J."/>
            <person name="Cotton P."/>
            <person name="Danchin E.G."/>
            <person name="Da Silva C."/>
            <person name="Gautier A."/>
            <person name="Giraud C."/>
            <person name="Giraud T."/>
            <person name="Gonzalez C."/>
            <person name="Grossetete S."/>
            <person name="Guldener U."/>
            <person name="Henrissat B."/>
            <person name="Howlett B.J."/>
            <person name="Kodira C."/>
            <person name="Kretschmer M."/>
            <person name="Lappartient A."/>
            <person name="Leroch M."/>
            <person name="Levis C."/>
            <person name="Mauceli E."/>
            <person name="Neuveglise C."/>
            <person name="Oeser B."/>
            <person name="Pearson M."/>
            <person name="Poulain J."/>
            <person name="Poussereau N."/>
            <person name="Quesneville H."/>
            <person name="Rascle C."/>
            <person name="Schumacher J."/>
            <person name="Segurens B."/>
            <person name="Sexton A."/>
            <person name="Silva E."/>
            <person name="Sirven C."/>
            <person name="Soanes D.M."/>
            <person name="Talbot N.J."/>
            <person name="Templeton M."/>
            <person name="Yandava C."/>
            <person name="Yarden O."/>
            <person name="Zeng Q."/>
            <person name="Rollins J.A."/>
            <person name="Lebrun M.H."/>
            <person name="Dickman M."/>
        </authorList>
    </citation>
    <scope>NUCLEOTIDE SEQUENCE [LARGE SCALE GENOMIC DNA]</scope>
    <source>
        <strain evidence="3">ATCC 18683 / 1980 / Ss-1</strain>
    </source>
</reference>
<proteinExistence type="predicted"/>
<dbReference type="HOGENOM" id="CLU_716023_0_0_1"/>
<feature type="region of interest" description="Disordered" evidence="1">
    <location>
        <begin position="125"/>
        <end position="170"/>
    </location>
</feature>
<name>A7E9S0_SCLS1</name>
<dbReference type="Proteomes" id="UP000001312">
    <property type="component" value="Unassembled WGS sequence"/>
</dbReference>
<dbReference type="GeneID" id="5493496"/>
<feature type="compositionally biased region" description="Polar residues" evidence="1">
    <location>
        <begin position="126"/>
        <end position="152"/>
    </location>
</feature>
<sequence length="394" mass="43645">MQQPPQSAHLPLHEKQRTSSFNSLFNVTPLSPLRNFLARAPSSTISSPPSTPAPAPRISQIHPGEYHTYKSIDKLLSTFTSRSIAQKRHAKAELPPHQEEDTYRSIHCGDQNCCFQSPYSFYRVRSTPSPSNTRSKTLLGGQSRSRSVSNPNLRHESSKGGEDLSLAPSLSSLSTHPFRRALTITGGSRRTSSLFSGSPPPAGKSLSPLYEYPEPIGPRSSSWIDRDMGIGVKRSKSMTWGPSVGINHRKVSRQFYRPSGLSLFSWTAEDAESCEMNVKEGKVNSGGREIAYEWDGAFGWTWACKECGIERCVKCPREVFEQIVVEGETLTNEEGVFSICTPCKHGFCPGTKMRLRIKCKRCGEVECEGCKDLGDEERDTEAEANCPQMTQAGF</sequence>
<feature type="region of interest" description="Disordered" evidence="1">
    <location>
        <begin position="189"/>
        <end position="210"/>
    </location>
</feature>
<dbReference type="AlphaFoldDB" id="A7E9S0"/>
<keyword evidence="3" id="KW-1185">Reference proteome</keyword>
<feature type="compositionally biased region" description="Basic and acidic residues" evidence="1">
    <location>
        <begin position="153"/>
        <end position="162"/>
    </location>
</feature>